<sequence length="135" mass="15626">MDFPRKMTIIDTNVVLRYLLRDHEEFYKEAEALFDRAFSGKKKLFLLDTVIAEVVYVLSGLYKVKRQEIAQVLKELLKAKGINAVDKEVLFDALETFAKKNLDFVDCLICAYATKYQVISFDKKVQKCADETSKK</sequence>
<dbReference type="PANTHER" id="PTHR39664:SF2">
    <property type="entry name" value="NUCLEIC ACID-BINDING PROTEIN, CONTAINING PIN DOMAIN-RELATED"/>
    <property type="match status" value="1"/>
</dbReference>
<dbReference type="Proteomes" id="UP000886101">
    <property type="component" value="Unassembled WGS sequence"/>
</dbReference>
<evidence type="ECO:0000313" key="2">
    <source>
        <dbReference type="EMBL" id="HHI96517.1"/>
    </source>
</evidence>
<dbReference type="PANTHER" id="PTHR39664">
    <property type="match status" value="1"/>
</dbReference>
<gene>
    <name evidence="2" type="ORF">ENJ96_01545</name>
</gene>
<accession>A0A7V5NYW0</accession>
<evidence type="ECO:0000259" key="1">
    <source>
        <dbReference type="Pfam" id="PF01850"/>
    </source>
</evidence>
<name>A0A7V5NYW0_9BACT</name>
<comment type="caution">
    <text evidence="2">The sequence shown here is derived from an EMBL/GenBank/DDBJ whole genome shotgun (WGS) entry which is preliminary data.</text>
</comment>
<feature type="domain" description="PIN" evidence="1">
    <location>
        <begin position="9"/>
        <end position="127"/>
    </location>
</feature>
<proteinExistence type="predicted"/>
<dbReference type="SUPFAM" id="SSF88723">
    <property type="entry name" value="PIN domain-like"/>
    <property type="match status" value="1"/>
</dbReference>
<dbReference type="EMBL" id="DROK01000044">
    <property type="protein sequence ID" value="HHI96517.1"/>
    <property type="molecule type" value="Genomic_DNA"/>
</dbReference>
<dbReference type="Gene3D" id="3.40.50.1010">
    <property type="entry name" value="5'-nuclease"/>
    <property type="match status" value="1"/>
</dbReference>
<reference evidence="2" key="1">
    <citation type="journal article" date="2020" name="mSystems">
        <title>Genome- and Community-Level Interaction Insights into Carbon Utilization and Element Cycling Functions of Hydrothermarchaeota in Hydrothermal Sediment.</title>
        <authorList>
            <person name="Zhou Z."/>
            <person name="Liu Y."/>
            <person name="Xu W."/>
            <person name="Pan J."/>
            <person name="Luo Z.H."/>
            <person name="Li M."/>
        </authorList>
    </citation>
    <scope>NUCLEOTIDE SEQUENCE [LARGE SCALE GENOMIC DNA]</scope>
    <source>
        <strain evidence="2">HyVt-533</strain>
    </source>
</reference>
<dbReference type="InterPro" id="IPR002716">
    <property type="entry name" value="PIN_dom"/>
</dbReference>
<dbReference type="AlphaFoldDB" id="A0A7V5NYW0"/>
<organism evidence="2">
    <name type="scientific">Thermodesulfatator atlanticus</name>
    <dbReference type="NCBI Taxonomy" id="501497"/>
    <lineage>
        <taxon>Bacteria</taxon>
        <taxon>Pseudomonadati</taxon>
        <taxon>Thermodesulfobacteriota</taxon>
        <taxon>Thermodesulfobacteria</taxon>
        <taxon>Thermodesulfobacteriales</taxon>
        <taxon>Thermodesulfatatoraceae</taxon>
        <taxon>Thermodesulfatator</taxon>
    </lineage>
</organism>
<dbReference type="InterPro" id="IPR029060">
    <property type="entry name" value="PIN-like_dom_sf"/>
</dbReference>
<dbReference type="Pfam" id="PF01850">
    <property type="entry name" value="PIN"/>
    <property type="match status" value="1"/>
</dbReference>
<protein>
    <submittedName>
        <fullName evidence="2">PIN domain-containing protein</fullName>
    </submittedName>
</protein>